<dbReference type="VEuPathDB" id="CryptoDB:Cvel_13541"/>
<name>A0A0G4IDS9_9ALVE</name>
<evidence type="ECO:0000256" key="8">
    <source>
        <dbReference type="ARBA" id="ARBA00023315"/>
    </source>
</evidence>
<evidence type="ECO:0000256" key="9">
    <source>
        <dbReference type="SAM" id="MobiDB-lite"/>
    </source>
</evidence>
<feature type="domain" description="Phospholipid/glycerol acyltransferase" evidence="11">
    <location>
        <begin position="108"/>
        <end position="222"/>
    </location>
</feature>
<reference evidence="12" key="1">
    <citation type="submission" date="2014-11" db="EMBL/GenBank/DDBJ databases">
        <authorList>
            <person name="Otto D Thomas"/>
            <person name="Naeem Raeece"/>
        </authorList>
    </citation>
    <scope>NUCLEOTIDE SEQUENCE</scope>
</reference>
<keyword evidence="7 10" id="KW-0472">Membrane</keyword>
<evidence type="ECO:0000256" key="10">
    <source>
        <dbReference type="SAM" id="Phobius"/>
    </source>
</evidence>
<proteinExistence type="inferred from homology"/>
<keyword evidence="8" id="KW-0012">Acyltransferase</keyword>
<evidence type="ECO:0000256" key="1">
    <source>
        <dbReference type="ARBA" id="ARBA00004370"/>
    </source>
</evidence>
<organism evidence="12">
    <name type="scientific">Chromera velia CCMP2878</name>
    <dbReference type="NCBI Taxonomy" id="1169474"/>
    <lineage>
        <taxon>Eukaryota</taxon>
        <taxon>Sar</taxon>
        <taxon>Alveolata</taxon>
        <taxon>Colpodellida</taxon>
        <taxon>Chromeraceae</taxon>
        <taxon>Chromera</taxon>
    </lineage>
</organism>
<evidence type="ECO:0000313" key="12">
    <source>
        <dbReference type="EMBL" id="CEM55423.1"/>
    </source>
</evidence>
<comment type="subcellular location">
    <subcellularLocation>
        <location evidence="1">Membrane</location>
    </subcellularLocation>
</comment>
<keyword evidence="3" id="KW-0808">Transferase</keyword>
<dbReference type="InterPro" id="IPR002123">
    <property type="entry name" value="Plipid/glycerol_acylTrfase"/>
</dbReference>
<dbReference type="Pfam" id="PF01553">
    <property type="entry name" value="Acyltransferase"/>
    <property type="match status" value="1"/>
</dbReference>
<feature type="transmembrane region" description="Helical" evidence="10">
    <location>
        <begin position="5"/>
        <end position="27"/>
    </location>
</feature>
<sequence>APWRILFFIGIIAYNSFLFLALSEFVVPQMSKNSPPPNWAAWLTRMHGSVLSSTIWLFLMGVRIREYLVSEDGRIEPMPLTYRFRWSHLEHKREDGERQRDARRVHAPLVVSNHIAGFDVPYLMYRLWPAFVAKSEIETTPFVGTVAKILGTLFIHRETAEQKDDALTMISSRVAAMEGGEEWPPLIIFSEGQTSNGLGICNFKRGAFTRKVSVTPVVLHYPFETFSPSFELPSPGIYVPLIISQPYHTLEAYWMDSVGPQTKGGGGGGSAVGRSKETRTESPEKRTEGTTGRAGEPPSASKERGGGETAGEGGGDEIAAFAEHVRKKMNLLMARVNSRSQREELLATEWDGSVRLKKECLTTLRKKRG</sequence>
<evidence type="ECO:0000256" key="7">
    <source>
        <dbReference type="ARBA" id="ARBA00023136"/>
    </source>
</evidence>
<dbReference type="PANTHER" id="PTHR23063">
    <property type="entry name" value="PHOSPHOLIPID ACYLTRANSFERASE"/>
    <property type="match status" value="1"/>
</dbReference>
<evidence type="ECO:0000259" key="11">
    <source>
        <dbReference type="SMART" id="SM00563"/>
    </source>
</evidence>
<evidence type="ECO:0000256" key="5">
    <source>
        <dbReference type="ARBA" id="ARBA00022989"/>
    </source>
</evidence>
<dbReference type="GO" id="GO:0006629">
    <property type="term" value="P:lipid metabolic process"/>
    <property type="evidence" value="ECO:0007669"/>
    <property type="project" value="UniProtKB-KW"/>
</dbReference>
<protein>
    <recommendedName>
        <fullName evidence="11">Phospholipid/glycerol acyltransferase domain-containing protein</fullName>
    </recommendedName>
</protein>
<dbReference type="PANTHER" id="PTHR23063:SF52">
    <property type="entry name" value="LYSOPHOSPHATIDYLCHOLINE ACYLTRANSFERASE"/>
    <property type="match status" value="1"/>
</dbReference>
<dbReference type="EMBL" id="CDMZ01005875">
    <property type="protein sequence ID" value="CEM55423.1"/>
    <property type="molecule type" value="Genomic_DNA"/>
</dbReference>
<feature type="transmembrane region" description="Helical" evidence="10">
    <location>
        <begin position="39"/>
        <end position="59"/>
    </location>
</feature>
<feature type="region of interest" description="Disordered" evidence="9">
    <location>
        <begin position="261"/>
        <end position="319"/>
    </location>
</feature>
<keyword evidence="4 10" id="KW-0812">Transmembrane</keyword>
<keyword evidence="5 10" id="KW-1133">Transmembrane helix</keyword>
<keyword evidence="6" id="KW-0443">Lipid metabolism</keyword>
<evidence type="ECO:0000256" key="6">
    <source>
        <dbReference type="ARBA" id="ARBA00023098"/>
    </source>
</evidence>
<accession>A0A0G4IDS9</accession>
<evidence type="ECO:0000256" key="4">
    <source>
        <dbReference type="ARBA" id="ARBA00022692"/>
    </source>
</evidence>
<evidence type="ECO:0000256" key="2">
    <source>
        <dbReference type="ARBA" id="ARBA00008655"/>
    </source>
</evidence>
<feature type="compositionally biased region" description="Gly residues" evidence="9">
    <location>
        <begin position="262"/>
        <end position="271"/>
    </location>
</feature>
<comment type="similarity">
    <text evidence="2">Belongs to the 1-acyl-sn-glycerol-3-phosphate acyltransferase family.</text>
</comment>
<dbReference type="SUPFAM" id="SSF69593">
    <property type="entry name" value="Glycerol-3-phosphate (1)-acyltransferase"/>
    <property type="match status" value="1"/>
</dbReference>
<dbReference type="SMART" id="SM00563">
    <property type="entry name" value="PlsC"/>
    <property type="match status" value="1"/>
</dbReference>
<dbReference type="GO" id="GO:0016020">
    <property type="term" value="C:membrane"/>
    <property type="evidence" value="ECO:0007669"/>
    <property type="project" value="UniProtKB-SubCell"/>
</dbReference>
<feature type="compositionally biased region" description="Basic and acidic residues" evidence="9">
    <location>
        <begin position="274"/>
        <end position="288"/>
    </location>
</feature>
<feature type="non-terminal residue" evidence="12">
    <location>
        <position position="1"/>
    </location>
</feature>
<dbReference type="GO" id="GO:0016746">
    <property type="term" value="F:acyltransferase activity"/>
    <property type="evidence" value="ECO:0007669"/>
    <property type="project" value="UniProtKB-KW"/>
</dbReference>
<dbReference type="AlphaFoldDB" id="A0A0G4IDS9"/>
<gene>
    <name evidence="12" type="ORF">Cvel_13541</name>
</gene>
<evidence type="ECO:0000256" key="3">
    <source>
        <dbReference type="ARBA" id="ARBA00022679"/>
    </source>
</evidence>